<dbReference type="EMBL" id="JXTC01000243">
    <property type="protein sequence ID" value="PON78095.1"/>
    <property type="molecule type" value="Genomic_DNA"/>
</dbReference>
<comment type="caution">
    <text evidence="1">The sequence shown here is derived from an EMBL/GenBank/DDBJ whole genome shotgun (WGS) entry which is preliminary data.</text>
</comment>
<protein>
    <submittedName>
        <fullName evidence="1">Uncharacterized protein</fullName>
    </submittedName>
</protein>
<dbReference type="AlphaFoldDB" id="A0A2P5DXR7"/>
<dbReference type="SUPFAM" id="SSF56672">
    <property type="entry name" value="DNA/RNA polymerases"/>
    <property type="match status" value="1"/>
</dbReference>
<gene>
    <name evidence="1" type="ORF">TorRG33x02_239320</name>
</gene>
<organism evidence="1 2">
    <name type="scientific">Trema orientale</name>
    <name type="common">Charcoal tree</name>
    <name type="synonym">Celtis orientalis</name>
    <dbReference type="NCBI Taxonomy" id="63057"/>
    <lineage>
        <taxon>Eukaryota</taxon>
        <taxon>Viridiplantae</taxon>
        <taxon>Streptophyta</taxon>
        <taxon>Embryophyta</taxon>
        <taxon>Tracheophyta</taxon>
        <taxon>Spermatophyta</taxon>
        <taxon>Magnoliopsida</taxon>
        <taxon>eudicotyledons</taxon>
        <taxon>Gunneridae</taxon>
        <taxon>Pentapetalae</taxon>
        <taxon>rosids</taxon>
        <taxon>fabids</taxon>
        <taxon>Rosales</taxon>
        <taxon>Cannabaceae</taxon>
        <taxon>Trema</taxon>
    </lineage>
</organism>
<dbReference type="InterPro" id="IPR043502">
    <property type="entry name" value="DNA/RNA_pol_sf"/>
</dbReference>
<keyword evidence="2" id="KW-1185">Reference proteome</keyword>
<dbReference type="InParanoid" id="A0A2P5DXR7"/>
<dbReference type="STRING" id="63057.A0A2P5DXR7"/>
<sequence length="206" mass="23569">MQKPLEVNWKIVKRILRYLSSTLEFGLTKATKLDVIGFCDADWASDPDDRCSTSAYYVYLGPDLISWHSRKQHTVSRSSTEAEYRSLANIVAEITWLQSLLIELEVQQPSVPVIWCDNLGTVLLSANPIQHAQTKHIEMDLYFVREKAMKKEIEVRYIHSQDQVADVLTKAVFSSLFPILRTKLRVEDCSTLSLRGHVRTDNKLGS</sequence>
<proteinExistence type="predicted"/>
<accession>A0A2P5DXR7</accession>
<reference evidence="2" key="1">
    <citation type="submission" date="2016-06" db="EMBL/GenBank/DDBJ databases">
        <title>Parallel loss of symbiosis genes in relatives of nitrogen-fixing non-legume Parasponia.</title>
        <authorList>
            <person name="Van Velzen R."/>
            <person name="Holmer R."/>
            <person name="Bu F."/>
            <person name="Rutten L."/>
            <person name="Van Zeijl A."/>
            <person name="Liu W."/>
            <person name="Santuari L."/>
            <person name="Cao Q."/>
            <person name="Sharma T."/>
            <person name="Shen D."/>
            <person name="Roswanjaya Y."/>
            <person name="Wardhani T."/>
            <person name="Kalhor M.S."/>
            <person name="Jansen J."/>
            <person name="Van den Hoogen J."/>
            <person name="Gungor B."/>
            <person name="Hartog M."/>
            <person name="Hontelez J."/>
            <person name="Verver J."/>
            <person name="Yang W.-C."/>
            <person name="Schijlen E."/>
            <person name="Repin R."/>
            <person name="Schilthuizen M."/>
            <person name="Schranz E."/>
            <person name="Heidstra R."/>
            <person name="Miyata K."/>
            <person name="Fedorova E."/>
            <person name="Kohlen W."/>
            <person name="Bisseling T."/>
            <person name="Smit S."/>
            <person name="Geurts R."/>
        </authorList>
    </citation>
    <scope>NUCLEOTIDE SEQUENCE [LARGE SCALE GENOMIC DNA]</scope>
    <source>
        <strain evidence="2">cv. RG33-2</strain>
    </source>
</reference>
<dbReference type="OrthoDB" id="1192411at2759"/>
<name>A0A2P5DXR7_TREOI</name>
<dbReference type="CDD" id="cd09272">
    <property type="entry name" value="RNase_HI_RT_Ty1"/>
    <property type="match status" value="1"/>
</dbReference>
<dbReference type="PANTHER" id="PTHR11439">
    <property type="entry name" value="GAG-POL-RELATED RETROTRANSPOSON"/>
    <property type="match status" value="1"/>
</dbReference>
<dbReference type="Proteomes" id="UP000237000">
    <property type="component" value="Unassembled WGS sequence"/>
</dbReference>
<evidence type="ECO:0000313" key="2">
    <source>
        <dbReference type="Proteomes" id="UP000237000"/>
    </source>
</evidence>
<evidence type="ECO:0000313" key="1">
    <source>
        <dbReference type="EMBL" id="PON78095.1"/>
    </source>
</evidence>
<dbReference type="PANTHER" id="PTHR11439:SF455">
    <property type="entry name" value="RLK (RECEPTOR-LIKE PROTEIN KINASE) 8, PUTATIVE-RELATED"/>
    <property type="match status" value="1"/>
</dbReference>